<keyword evidence="2" id="KW-0472">Membrane</keyword>
<keyword evidence="4" id="KW-1185">Reference proteome</keyword>
<dbReference type="STRING" id="1792845.BC343_14055"/>
<gene>
    <name evidence="3" type="ORF">BC343_14055</name>
</gene>
<feature type="region of interest" description="Disordered" evidence="1">
    <location>
        <begin position="91"/>
        <end position="125"/>
    </location>
</feature>
<dbReference type="RefSeq" id="WP_078350528.1">
    <property type="nucleotide sequence ID" value="NZ_MBTF01000036.1"/>
</dbReference>
<name>A0A1S9P8S3_9SPHI</name>
<evidence type="ECO:0008006" key="5">
    <source>
        <dbReference type="Google" id="ProtNLM"/>
    </source>
</evidence>
<dbReference type="PANTHER" id="PTHR34980:SF3">
    <property type="entry name" value="BLR8105 PROTEIN"/>
    <property type="match status" value="1"/>
</dbReference>
<proteinExistence type="predicted"/>
<sequence>MFNNPFVFFGRIRRKEYGYSLLIYGVILIWVIAQASHNHDIYMVALLPLFWFRLAQGAKRCHDLGNSGWFQIIPFYSFWMLLADGETGPNRYGENPKGNNWPFYPGNPPGSKNHFGPTGPTNSKY</sequence>
<dbReference type="OrthoDB" id="9812349at2"/>
<reference evidence="3 4" key="1">
    <citation type="submission" date="2016-07" db="EMBL/GenBank/DDBJ databases">
        <title>Genomic analysis of zinc-resistant bacterium Mucilaginibacter pedocola TBZ30.</title>
        <authorList>
            <person name="Huang J."/>
            <person name="Tang J."/>
        </authorList>
    </citation>
    <scope>NUCLEOTIDE SEQUENCE [LARGE SCALE GENOMIC DNA]</scope>
    <source>
        <strain evidence="3 4">TBZ30</strain>
    </source>
</reference>
<dbReference type="AlphaFoldDB" id="A0A1S9P8S3"/>
<dbReference type="PANTHER" id="PTHR34980">
    <property type="entry name" value="INNER MEMBRANE PROTEIN-RELATED-RELATED"/>
    <property type="match status" value="1"/>
</dbReference>
<evidence type="ECO:0000256" key="2">
    <source>
        <dbReference type="SAM" id="Phobius"/>
    </source>
</evidence>
<keyword evidence="2" id="KW-0812">Transmembrane</keyword>
<dbReference type="Pfam" id="PF05656">
    <property type="entry name" value="DUF805"/>
    <property type="match status" value="1"/>
</dbReference>
<accession>A0A1S9P8S3</accession>
<feature type="transmembrane region" description="Helical" evidence="2">
    <location>
        <begin position="17"/>
        <end position="35"/>
    </location>
</feature>
<dbReference type="GO" id="GO:0005886">
    <property type="term" value="C:plasma membrane"/>
    <property type="evidence" value="ECO:0007669"/>
    <property type="project" value="TreeGrafter"/>
</dbReference>
<dbReference type="Proteomes" id="UP000189739">
    <property type="component" value="Unassembled WGS sequence"/>
</dbReference>
<dbReference type="InterPro" id="IPR008523">
    <property type="entry name" value="DUF805"/>
</dbReference>
<keyword evidence="2" id="KW-1133">Transmembrane helix</keyword>
<evidence type="ECO:0000313" key="4">
    <source>
        <dbReference type="Proteomes" id="UP000189739"/>
    </source>
</evidence>
<evidence type="ECO:0000313" key="3">
    <source>
        <dbReference type="EMBL" id="OOQ57237.1"/>
    </source>
</evidence>
<dbReference type="EMBL" id="MBTF01000036">
    <property type="protein sequence ID" value="OOQ57237.1"/>
    <property type="molecule type" value="Genomic_DNA"/>
</dbReference>
<evidence type="ECO:0000256" key="1">
    <source>
        <dbReference type="SAM" id="MobiDB-lite"/>
    </source>
</evidence>
<comment type="caution">
    <text evidence="3">The sequence shown here is derived from an EMBL/GenBank/DDBJ whole genome shotgun (WGS) entry which is preliminary data.</text>
</comment>
<organism evidence="3 4">
    <name type="scientific">Mucilaginibacter pedocola</name>
    <dbReference type="NCBI Taxonomy" id="1792845"/>
    <lineage>
        <taxon>Bacteria</taxon>
        <taxon>Pseudomonadati</taxon>
        <taxon>Bacteroidota</taxon>
        <taxon>Sphingobacteriia</taxon>
        <taxon>Sphingobacteriales</taxon>
        <taxon>Sphingobacteriaceae</taxon>
        <taxon>Mucilaginibacter</taxon>
    </lineage>
</organism>
<protein>
    <recommendedName>
        <fullName evidence="5">DUF805 domain-containing protein</fullName>
    </recommendedName>
</protein>